<accession>A0AAJ4ZFV5</accession>
<evidence type="ECO:0000313" key="1">
    <source>
        <dbReference type="EMBL" id="SUA92623.1"/>
    </source>
</evidence>
<proteinExistence type="predicted"/>
<dbReference type="AlphaFoldDB" id="A0AAJ4ZFV5"/>
<protein>
    <submittedName>
        <fullName evidence="1">Uncharacterized protein</fullName>
    </submittedName>
</protein>
<organism evidence="1 2">
    <name type="scientific">Pandoraea pulmonicola</name>
    <dbReference type="NCBI Taxonomy" id="93221"/>
    <lineage>
        <taxon>Bacteria</taxon>
        <taxon>Pseudomonadati</taxon>
        <taxon>Pseudomonadota</taxon>
        <taxon>Betaproteobacteria</taxon>
        <taxon>Burkholderiales</taxon>
        <taxon>Burkholderiaceae</taxon>
        <taxon>Pandoraea</taxon>
    </lineage>
</organism>
<reference evidence="1 2" key="1">
    <citation type="submission" date="2018-06" db="EMBL/GenBank/DDBJ databases">
        <authorList>
            <consortium name="Pathogen Informatics"/>
            <person name="Doyle S."/>
        </authorList>
    </citation>
    <scope>NUCLEOTIDE SEQUENCE [LARGE SCALE GENOMIC DNA]</scope>
    <source>
        <strain evidence="1 2">NCTC13159</strain>
    </source>
</reference>
<gene>
    <name evidence="1" type="ORF">NCTC13159_04157</name>
</gene>
<evidence type="ECO:0000313" key="2">
    <source>
        <dbReference type="Proteomes" id="UP000254589"/>
    </source>
</evidence>
<dbReference type="EMBL" id="UGSJ01000001">
    <property type="protein sequence ID" value="SUA92623.1"/>
    <property type="molecule type" value="Genomic_DNA"/>
</dbReference>
<name>A0AAJ4ZFV5_PANPU</name>
<comment type="caution">
    <text evidence="1">The sequence shown here is derived from an EMBL/GenBank/DDBJ whole genome shotgun (WGS) entry which is preliminary data.</text>
</comment>
<sequence>MVAQTLGRGFGIHTPGFSDRDMGLAALAELQCWIDD</sequence>
<dbReference type="Proteomes" id="UP000254589">
    <property type="component" value="Unassembled WGS sequence"/>
</dbReference>